<gene>
    <name evidence="8" type="ORF">CUROG_07240</name>
</gene>
<keyword evidence="5" id="KW-0804">Transcription</keyword>
<dbReference type="GO" id="GO:0003677">
    <property type="term" value="F:DNA binding"/>
    <property type="evidence" value="ECO:0007669"/>
    <property type="project" value="UniProtKB-KW"/>
</dbReference>
<evidence type="ECO:0000313" key="8">
    <source>
        <dbReference type="EMBL" id="QFQ02801.1"/>
    </source>
</evidence>
<dbReference type="EMBL" id="CP045032">
    <property type="protein sequence ID" value="QFQ02801.1"/>
    <property type="molecule type" value="Genomic_DNA"/>
</dbReference>
<keyword evidence="2" id="KW-0805">Transcription regulation</keyword>
<dbReference type="SUPFAM" id="SSF53850">
    <property type="entry name" value="Periplasmic binding protein-like II"/>
    <property type="match status" value="1"/>
</dbReference>
<evidence type="ECO:0000256" key="2">
    <source>
        <dbReference type="ARBA" id="ARBA00023015"/>
    </source>
</evidence>
<keyword evidence="3 8" id="KW-0238">DNA-binding</keyword>
<proteinExistence type="inferred from homology"/>
<feature type="compositionally biased region" description="Basic residues" evidence="6">
    <location>
        <begin position="196"/>
        <end position="206"/>
    </location>
</feature>
<keyword evidence="9" id="KW-1185">Reference proteome</keyword>
<evidence type="ECO:0000256" key="6">
    <source>
        <dbReference type="SAM" id="MobiDB-lite"/>
    </source>
</evidence>
<evidence type="ECO:0000256" key="4">
    <source>
        <dbReference type="ARBA" id="ARBA00023159"/>
    </source>
</evidence>
<feature type="domain" description="LysR substrate-binding" evidence="7">
    <location>
        <begin position="19"/>
        <end position="100"/>
    </location>
</feature>
<dbReference type="AlphaFoldDB" id="A0A5J6Z8X3"/>
<accession>A0A5J6Z8X3</accession>
<dbReference type="PANTHER" id="PTHR30346:SF0">
    <property type="entry name" value="HCA OPERON TRANSCRIPTIONAL ACTIVATOR HCAR"/>
    <property type="match status" value="1"/>
</dbReference>
<name>A0A5J6Z8X3_9CORY</name>
<comment type="similarity">
    <text evidence="1">Belongs to the LysR transcriptional regulatory family.</text>
</comment>
<dbReference type="Gene3D" id="3.40.190.290">
    <property type="match status" value="1"/>
</dbReference>
<reference evidence="9" key="1">
    <citation type="submission" date="2019-10" db="EMBL/GenBank/DDBJ databases">
        <title>Complete genome sequence of Corynebacterium urogenitalis DSM 108747, isolated from the genital tract of a cow.</title>
        <authorList>
            <person name="Ruckert C."/>
            <person name="Ballas P."/>
            <person name="Wagener K."/>
            <person name="Drillich M."/>
            <person name="Kaempfer P."/>
            <person name="Busse H.-J."/>
            <person name="Ehling-Schulz M."/>
        </authorList>
    </citation>
    <scope>NUCLEOTIDE SEQUENCE [LARGE SCALE GENOMIC DNA]</scope>
    <source>
        <strain evidence="9">LMM 1652</strain>
    </source>
</reference>
<protein>
    <submittedName>
        <fullName evidence="8">DNA-binding transcriptional regulator HcaR</fullName>
    </submittedName>
</protein>
<organism evidence="8 9">
    <name type="scientific">Corynebacterium urogenitale</name>
    <dbReference type="NCBI Taxonomy" id="2487892"/>
    <lineage>
        <taxon>Bacteria</taxon>
        <taxon>Bacillati</taxon>
        <taxon>Actinomycetota</taxon>
        <taxon>Actinomycetes</taxon>
        <taxon>Mycobacteriales</taxon>
        <taxon>Corynebacteriaceae</taxon>
        <taxon>Corynebacterium</taxon>
    </lineage>
</organism>
<dbReference type="Pfam" id="PF03466">
    <property type="entry name" value="LysR_substrate"/>
    <property type="match status" value="1"/>
</dbReference>
<sequence length="206" mass="22819">MAPQYLRVVFSPGVRPDKWFGRFDTRVPGWRVAGAATDNPLKYVRAGAADVALVRLGQEDVDKNVLHQVHLYDEQVGVAAPKDHPVKVMDAVHYAELEGEMEMYITHEDGEVDIDKLREALGVVAANVGVAIAPRPLLRALNVRGVVHRDLLGETPAGPTRVAVVWKIDRDDDVIQDFVGICRGRKAESSRQQNSRSKRGRAAKNR</sequence>
<evidence type="ECO:0000256" key="5">
    <source>
        <dbReference type="ARBA" id="ARBA00023163"/>
    </source>
</evidence>
<dbReference type="RefSeq" id="WP_161595734.1">
    <property type="nucleotide sequence ID" value="NZ_CP045032.1"/>
</dbReference>
<evidence type="ECO:0000259" key="7">
    <source>
        <dbReference type="Pfam" id="PF03466"/>
    </source>
</evidence>
<evidence type="ECO:0000313" key="9">
    <source>
        <dbReference type="Proteomes" id="UP000326711"/>
    </source>
</evidence>
<dbReference type="PANTHER" id="PTHR30346">
    <property type="entry name" value="TRANSCRIPTIONAL DUAL REGULATOR HCAR-RELATED"/>
    <property type="match status" value="1"/>
</dbReference>
<evidence type="ECO:0000256" key="3">
    <source>
        <dbReference type="ARBA" id="ARBA00023125"/>
    </source>
</evidence>
<dbReference type="GO" id="GO:0032993">
    <property type="term" value="C:protein-DNA complex"/>
    <property type="evidence" value="ECO:0007669"/>
    <property type="project" value="TreeGrafter"/>
</dbReference>
<dbReference type="KEGG" id="cuo:CUROG_07240"/>
<dbReference type="Proteomes" id="UP000326711">
    <property type="component" value="Chromosome"/>
</dbReference>
<dbReference type="CDD" id="cd05466">
    <property type="entry name" value="PBP2_LTTR_substrate"/>
    <property type="match status" value="1"/>
</dbReference>
<dbReference type="GO" id="GO:0003700">
    <property type="term" value="F:DNA-binding transcription factor activity"/>
    <property type="evidence" value="ECO:0007669"/>
    <property type="project" value="TreeGrafter"/>
</dbReference>
<feature type="region of interest" description="Disordered" evidence="6">
    <location>
        <begin position="186"/>
        <end position="206"/>
    </location>
</feature>
<dbReference type="InterPro" id="IPR005119">
    <property type="entry name" value="LysR_subst-bd"/>
</dbReference>
<keyword evidence="4" id="KW-0010">Activator</keyword>
<evidence type="ECO:0000256" key="1">
    <source>
        <dbReference type="ARBA" id="ARBA00009437"/>
    </source>
</evidence>